<protein>
    <submittedName>
        <fullName evidence="2">Uncharacterized protein</fullName>
    </submittedName>
</protein>
<feature type="compositionally biased region" description="Basic and acidic residues" evidence="1">
    <location>
        <begin position="96"/>
        <end position="106"/>
    </location>
</feature>
<keyword evidence="3" id="KW-1185">Reference proteome</keyword>
<evidence type="ECO:0000313" key="3">
    <source>
        <dbReference type="Proteomes" id="UP000092124"/>
    </source>
</evidence>
<feature type="region of interest" description="Disordered" evidence="1">
    <location>
        <begin position="95"/>
        <end position="141"/>
    </location>
</feature>
<dbReference type="AlphaFoldDB" id="A0A1A6H7L6"/>
<reference evidence="2 3" key="1">
    <citation type="submission" date="2016-06" db="EMBL/GenBank/DDBJ databases">
        <title>The Draft Genome Sequence and Annotation of the Desert Woodrat Neotoma lepida.</title>
        <authorList>
            <person name="Campbell M."/>
            <person name="Oakeson K.F."/>
            <person name="Yandell M."/>
            <person name="Halpert J.R."/>
            <person name="Dearing D."/>
        </authorList>
    </citation>
    <scope>NUCLEOTIDE SEQUENCE [LARGE SCALE GENOMIC DNA]</scope>
    <source>
        <strain evidence="2">417</strain>
        <tissue evidence="2">Liver</tissue>
    </source>
</reference>
<organism evidence="2 3">
    <name type="scientific">Neotoma lepida</name>
    <name type="common">Desert woodrat</name>
    <dbReference type="NCBI Taxonomy" id="56216"/>
    <lineage>
        <taxon>Eukaryota</taxon>
        <taxon>Metazoa</taxon>
        <taxon>Chordata</taxon>
        <taxon>Craniata</taxon>
        <taxon>Vertebrata</taxon>
        <taxon>Euteleostomi</taxon>
        <taxon>Mammalia</taxon>
        <taxon>Eutheria</taxon>
        <taxon>Euarchontoglires</taxon>
        <taxon>Glires</taxon>
        <taxon>Rodentia</taxon>
        <taxon>Myomorpha</taxon>
        <taxon>Muroidea</taxon>
        <taxon>Cricetidae</taxon>
        <taxon>Neotominae</taxon>
        <taxon>Neotoma</taxon>
    </lineage>
</organism>
<sequence length="268" mass="29460">MASPPHPGRTFASAPRCLEARLTWGLRVAARTLTWLSLLLPLLLLPPPPPALLLSEWESVGIRRRGNNDPCSYIAENLGGGASCGRWKQGNCGVRGDLENSRKAESARATWRASEPPESTPVPRAQPWENRQDRNQQPSSDHALVKGADFEGNLSRTTWAQLAYGKRPRAQNCTAWPGVGLLSMSSCGARRIGVSVLKEEPSAGGFRWLTPPPPRSPQVLFPPLVRGAETQEQGDLRGREASDMCQHIWGAHPKSPRGDLPKQFKLRY</sequence>
<gene>
    <name evidence="2" type="ORF">A6R68_15865</name>
</gene>
<feature type="region of interest" description="Disordered" evidence="1">
    <location>
        <begin position="249"/>
        <end position="268"/>
    </location>
</feature>
<comment type="caution">
    <text evidence="2">The sequence shown here is derived from an EMBL/GenBank/DDBJ whole genome shotgun (WGS) entry which is preliminary data.</text>
</comment>
<proteinExistence type="predicted"/>
<name>A0A1A6H7L6_NEOLE</name>
<evidence type="ECO:0000256" key="1">
    <source>
        <dbReference type="SAM" id="MobiDB-lite"/>
    </source>
</evidence>
<dbReference type="Proteomes" id="UP000092124">
    <property type="component" value="Unassembled WGS sequence"/>
</dbReference>
<evidence type="ECO:0000313" key="2">
    <source>
        <dbReference type="EMBL" id="OBS73597.1"/>
    </source>
</evidence>
<accession>A0A1A6H7L6</accession>
<dbReference type="EMBL" id="LZPO01045210">
    <property type="protein sequence ID" value="OBS73597.1"/>
    <property type="molecule type" value="Genomic_DNA"/>
</dbReference>